<keyword evidence="1" id="KW-0378">Hydrolase</keyword>
<dbReference type="GO" id="GO:0006508">
    <property type="term" value="P:proteolysis"/>
    <property type="evidence" value="ECO:0007669"/>
    <property type="project" value="InterPro"/>
</dbReference>
<dbReference type="InterPro" id="IPR029058">
    <property type="entry name" value="AB_hydrolase_fold"/>
</dbReference>
<feature type="signal peptide" evidence="2">
    <location>
        <begin position="1"/>
        <end position="20"/>
    </location>
</feature>
<dbReference type="Gene3D" id="2.120.10.30">
    <property type="entry name" value="TolB, C-terminal domain"/>
    <property type="match status" value="1"/>
</dbReference>
<dbReference type="InterPro" id="IPR011042">
    <property type="entry name" value="6-blade_b-propeller_TolB-like"/>
</dbReference>
<dbReference type="SUPFAM" id="SSF82171">
    <property type="entry name" value="DPP6 N-terminal domain-like"/>
    <property type="match status" value="1"/>
</dbReference>
<proteinExistence type="predicted"/>
<sequence>MKKTYFLLITVFAVSLFSFAGCASVTTSTQITGQTALAEIVSETDQIPLRDFFKNPVAEAFSISPDGKKVAWVAPWKERMNIFVKELADGRITRITNSTVRNISGYFWAGNSRILYGQDTGGDENFHTFCAPVDGSGALDLTPFKNIRTNLLDDLENDDQHILITMNKRDPRYFDVYRLNVTNGDLKLVASNPGDITSWMTDNNGILRMAIAGRGGNNVILYRSNEQEIFRPIKTVRFSTTFSPLFFDFDNQKIYVTSNIDRDKAAIFLFNPETQRLGELIFEHPDVDVAQLMRSKKRKIITGAGYYSDKLHYVFFDDDREEVQTDIEKLLPGYEVAVTSVSKDETKMTIRTYSDRSLGAGYIYDLENKKLEKIADVSPWFDESRMAEMKPVSFTSRDGLTINGYLSLPVGKKPENLPVVLNPHGGPWARDHWGFNPEIQFLTNRGIAVLQVNFRGSTGYGRSFWEKSFKQWGLNMQNDLTDAVNWIIDQGIADPKRIAIYGASYGGYATLAGLTFTPDLYACGIDYVGPSNLFTLMETLPPYWESERDRFYQMIGDPVRDYKLLYKVSPVFHADKITAPLFVAQGANDPRVKKAESDQIVNALKKRGINVEYMVKDNEGHGFLNQENKFDFYEAMEIFLKKHLLQ</sequence>
<dbReference type="KEGG" id="dhy:DESAM_22595"/>
<dbReference type="RefSeq" id="WP_015337460.1">
    <property type="nucleotide sequence ID" value="NC_020055.1"/>
</dbReference>
<evidence type="ECO:0000256" key="2">
    <source>
        <dbReference type="SAM" id="SignalP"/>
    </source>
</evidence>
<evidence type="ECO:0000313" key="4">
    <source>
        <dbReference type="EMBL" id="CCO24862.1"/>
    </source>
</evidence>
<dbReference type="EMBL" id="FO203522">
    <property type="protein sequence ID" value="CCO24862.1"/>
    <property type="molecule type" value="Genomic_DNA"/>
</dbReference>
<feature type="chain" id="PRO_5003947295" evidence="2">
    <location>
        <begin position="21"/>
        <end position="646"/>
    </location>
</feature>
<dbReference type="Gene3D" id="3.40.50.1820">
    <property type="entry name" value="alpha/beta hydrolase"/>
    <property type="match status" value="1"/>
</dbReference>
<dbReference type="GO" id="GO:0004252">
    <property type="term" value="F:serine-type endopeptidase activity"/>
    <property type="evidence" value="ECO:0007669"/>
    <property type="project" value="TreeGrafter"/>
</dbReference>
<gene>
    <name evidence="4" type="ORF">DESAM_22595</name>
</gene>
<dbReference type="InterPro" id="IPR001375">
    <property type="entry name" value="Peptidase_S9_cat"/>
</dbReference>
<keyword evidence="5" id="KW-1185">Reference proteome</keyword>
<dbReference type="PANTHER" id="PTHR42776:SF27">
    <property type="entry name" value="DIPEPTIDYL PEPTIDASE FAMILY MEMBER 6"/>
    <property type="match status" value="1"/>
</dbReference>
<evidence type="ECO:0000313" key="5">
    <source>
        <dbReference type="Proteomes" id="UP000010808"/>
    </source>
</evidence>
<feature type="domain" description="Peptidase S9 prolyl oligopeptidase catalytic" evidence="3">
    <location>
        <begin position="433"/>
        <end position="644"/>
    </location>
</feature>
<dbReference type="SUPFAM" id="SSF53474">
    <property type="entry name" value="alpha/beta-Hydrolases"/>
    <property type="match status" value="1"/>
</dbReference>
<dbReference type="Proteomes" id="UP000010808">
    <property type="component" value="Chromosome"/>
</dbReference>
<name>L0RF72_9BACT</name>
<dbReference type="HOGENOM" id="CLU_008615_3_1_7"/>
<reference evidence="4 5" key="1">
    <citation type="submission" date="2012-10" db="EMBL/GenBank/DDBJ databases">
        <authorList>
            <person name="Genoscope - CEA"/>
        </authorList>
    </citation>
    <scope>NUCLEOTIDE SEQUENCE [LARGE SCALE GENOMIC DNA]</scope>
    <source>
        <strain evidence="5">AM13 / DSM 14728</strain>
    </source>
</reference>
<dbReference type="OrthoDB" id="4269629at2"/>
<keyword evidence="2" id="KW-0732">Signal</keyword>
<evidence type="ECO:0000259" key="3">
    <source>
        <dbReference type="Pfam" id="PF00326"/>
    </source>
</evidence>
<evidence type="ECO:0000256" key="1">
    <source>
        <dbReference type="ARBA" id="ARBA00022801"/>
    </source>
</evidence>
<protein>
    <submittedName>
        <fullName evidence="4">Peptidase S9 prolyl oligopeptidase active site domain protein</fullName>
    </submittedName>
</protein>
<dbReference type="PROSITE" id="PS51257">
    <property type="entry name" value="PROKAR_LIPOPROTEIN"/>
    <property type="match status" value="1"/>
</dbReference>
<dbReference type="STRING" id="1121451.DESAM_22595"/>
<dbReference type="Pfam" id="PF00326">
    <property type="entry name" value="Peptidase_S9"/>
    <property type="match status" value="1"/>
</dbReference>
<dbReference type="eggNOG" id="COG1506">
    <property type="taxonomic scope" value="Bacteria"/>
</dbReference>
<accession>L0RF72</accession>
<dbReference type="PATRIC" id="fig|1121451.3.peg.2806"/>
<organism evidence="4 5">
    <name type="scientific">Maridesulfovibrio hydrothermalis AM13 = DSM 14728</name>
    <dbReference type="NCBI Taxonomy" id="1121451"/>
    <lineage>
        <taxon>Bacteria</taxon>
        <taxon>Pseudomonadati</taxon>
        <taxon>Thermodesulfobacteriota</taxon>
        <taxon>Desulfovibrionia</taxon>
        <taxon>Desulfovibrionales</taxon>
        <taxon>Desulfovibrionaceae</taxon>
        <taxon>Maridesulfovibrio</taxon>
    </lineage>
</organism>
<dbReference type="PANTHER" id="PTHR42776">
    <property type="entry name" value="SERINE PEPTIDASE S9 FAMILY MEMBER"/>
    <property type="match status" value="1"/>
</dbReference>
<dbReference type="MEROPS" id="S09.A77"/>
<dbReference type="AlphaFoldDB" id="L0RF72"/>